<proteinExistence type="predicted"/>
<comment type="caution">
    <text evidence="1">The sequence shown here is derived from an EMBL/GenBank/DDBJ whole genome shotgun (WGS) entry which is preliminary data.</text>
</comment>
<dbReference type="Proteomes" id="UP000770661">
    <property type="component" value="Unassembled WGS sequence"/>
</dbReference>
<dbReference type="EMBL" id="JACEEZ010000846">
    <property type="protein sequence ID" value="KAG0729773.1"/>
    <property type="molecule type" value="Genomic_DNA"/>
</dbReference>
<accession>A0A8J4YK87</accession>
<evidence type="ECO:0000313" key="2">
    <source>
        <dbReference type="Proteomes" id="UP000770661"/>
    </source>
</evidence>
<gene>
    <name evidence="1" type="ORF">GWK47_029653</name>
</gene>
<keyword evidence="2" id="KW-1185">Reference proteome</keyword>
<protein>
    <submittedName>
        <fullName evidence="1">Uncharacterized protein</fullName>
    </submittedName>
</protein>
<evidence type="ECO:0000313" key="1">
    <source>
        <dbReference type="EMBL" id="KAG0729773.1"/>
    </source>
</evidence>
<dbReference type="AlphaFoldDB" id="A0A8J4YK87"/>
<reference evidence="1" key="1">
    <citation type="submission" date="2020-07" db="EMBL/GenBank/DDBJ databases">
        <title>The High-quality genome of the commercially important snow crab, Chionoecetes opilio.</title>
        <authorList>
            <person name="Jeong J.-H."/>
            <person name="Ryu S."/>
        </authorList>
    </citation>
    <scope>NUCLEOTIDE SEQUENCE</scope>
    <source>
        <strain evidence="1">MADBK_172401_WGS</strain>
        <tissue evidence="1">Digestive gland</tissue>
    </source>
</reference>
<dbReference type="PANTHER" id="PTHR46704">
    <property type="entry name" value="CXC DOMAIN-CONTAINING PROTEIN-RELATED"/>
    <property type="match status" value="1"/>
</dbReference>
<organism evidence="1 2">
    <name type="scientific">Chionoecetes opilio</name>
    <name type="common">Atlantic snow crab</name>
    <name type="synonym">Cancer opilio</name>
    <dbReference type="NCBI Taxonomy" id="41210"/>
    <lineage>
        <taxon>Eukaryota</taxon>
        <taxon>Metazoa</taxon>
        <taxon>Ecdysozoa</taxon>
        <taxon>Arthropoda</taxon>
        <taxon>Crustacea</taxon>
        <taxon>Multicrustacea</taxon>
        <taxon>Malacostraca</taxon>
        <taxon>Eumalacostraca</taxon>
        <taxon>Eucarida</taxon>
        <taxon>Decapoda</taxon>
        <taxon>Pleocyemata</taxon>
        <taxon>Brachyura</taxon>
        <taxon>Eubrachyura</taxon>
        <taxon>Majoidea</taxon>
        <taxon>Majidae</taxon>
        <taxon>Chionoecetes</taxon>
    </lineage>
</organism>
<sequence>MEMQTPNTDITIIDGFALLWVIHWPVGGTVKTYVSNFRQHIERKLQIGGVYLVFDRYYEYSTKGVTRSARNTEASRVLQLKATTELPSQKIILTVTENKKQLIDIICTELKGDVSLLRNHIQNHKLIITSQDKTPIEISNGGLIINRRDMNTTHEEADIIIVQQMFMAAKEKLTSITVLSDDTDVFVLLLHYYLEDGLKFMVRMESSIKDRAIVDIGKTIEKHIDIIPEILAVHALSGCDTVDCCFGIGKSTVLKVVRSGLLLSLLGQIDASLPSVIQQATKFMTACYGQNNSYTMSNARLSAWAAKTGKGYTSTPKLCFLPPTSEAFEENVKRAHHQASIWRTVKDADAP</sequence>
<dbReference type="OrthoDB" id="10061004at2759"/>
<name>A0A8J4YK87_CHIOP</name>
<dbReference type="PANTHER" id="PTHR46704:SF1">
    <property type="entry name" value="TELOMERE LENGTH REGULATION PROTEIN TEL2 HOMOLOG"/>
    <property type="match status" value="1"/>
</dbReference>